<reference evidence="2 3" key="1">
    <citation type="submission" date="2021-01" db="EMBL/GenBank/DDBJ databases">
        <title>Chryseolinea sp. Jin1 Genome sequencing and assembly.</title>
        <authorList>
            <person name="Kim I."/>
        </authorList>
    </citation>
    <scope>NUCLEOTIDE SEQUENCE [LARGE SCALE GENOMIC DNA]</scope>
    <source>
        <strain evidence="2 3">Jin1</strain>
    </source>
</reference>
<dbReference type="InterPro" id="IPR003779">
    <property type="entry name" value="CMD-like"/>
</dbReference>
<dbReference type="EMBL" id="JAERRB010000001">
    <property type="protein sequence ID" value="MBL0740674.1"/>
    <property type="molecule type" value="Genomic_DNA"/>
</dbReference>
<keyword evidence="2" id="KW-0575">Peroxidase</keyword>
<dbReference type="GO" id="GO:0004601">
    <property type="term" value="F:peroxidase activity"/>
    <property type="evidence" value="ECO:0007669"/>
    <property type="project" value="UniProtKB-KW"/>
</dbReference>
<dbReference type="PANTHER" id="PTHR35446:SF3">
    <property type="entry name" value="CMD DOMAIN-CONTAINING PROTEIN"/>
    <property type="match status" value="1"/>
</dbReference>
<accession>A0ABS1KMV4</accession>
<dbReference type="InterPro" id="IPR029032">
    <property type="entry name" value="AhpD-like"/>
</dbReference>
<feature type="domain" description="Carboxymuconolactone decarboxylase-like" evidence="1">
    <location>
        <begin position="21"/>
        <end position="66"/>
    </location>
</feature>
<keyword evidence="3" id="KW-1185">Reference proteome</keyword>
<dbReference type="InterPro" id="IPR010195">
    <property type="entry name" value="Uncharacterised_peroxidase-rel"/>
</dbReference>
<organism evidence="2 3">
    <name type="scientific">Chryseolinea lacunae</name>
    <dbReference type="NCBI Taxonomy" id="2801331"/>
    <lineage>
        <taxon>Bacteria</taxon>
        <taxon>Pseudomonadati</taxon>
        <taxon>Bacteroidota</taxon>
        <taxon>Cytophagia</taxon>
        <taxon>Cytophagales</taxon>
        <taxon>Fulvivirgaceae</taxon>
        <taxon>Chryseolinea</taxon>
    </lineage>
</organism>
<protein>
    <submittedName>
        <fullName evidence="2">Peroxidase-related enzyme</fullName>
    </submittedName>
</protein>
<evidence type="ECO:0000259" key="1">
    <source>
        <dbReference type="Pfam" id="PF02627"/>
    </source>
</evidence>
<evidence type="ECO:0000313" key="3">
    <source>
        <dbReference type="Proteomes" id="UP000613030"/>
    </source>
</evidence>
<keyword evidence="2" id="KW-0560">Oxidoreductase</keyword>
<comment type="caution">
    <text evidence="2">The sequence shown here is derived from an EMBL/GenBank/DDBJ whole genome shotgun (WGS) entry which is preliminary data.</text>
</comment>
<dbReference type="Pfam" id="PF02627">
    <property type="entry name" value="CMD"/>
    <property type="match status" value="1"/>
</dbReference>
<dbReference type="Gene3D" id="1.20.1290.10">
    <property type="entry name" value="AhpD-like"/>
    <property type="match status" value="1"/>
</dbReference>
<evidence type="ECO:0000313" key="2">
    <source>
        <dbReference type="EMBL" id="MBL0740674.1"/>
    </source>
</evidence>
<dbReference type="NCBIfam" id="TIGR01926">
    <property type="entry name" value="peroxid_rel"/>
    <property type="match status" value="1"/>
</dbReference>
<name>A0ABS1KMV4_9BACT</name>
<dbReference type="Proteomes" id="UP000613030">
    <property type="component" value="Unassembled WGS sequence"/>
</dbReference>
<dbReference type="PANTHER" id="PTHR35446">
    <property type="entry name" value="SI:CH211-175M2.5"/>
    <property type="match status" value="1"/>
</dbReference>
<gene>
    <name evidence="2" type="ORF">JI741_05565</name>
</gene>
<dbReference type="RefSeq" id="WP_202007997.1">
    <property type="nucleotide sequence ID" value="NZ_JAERRB010000001.1"/>
</dbReference>
<proteinExistence type="predicted"/>
<sequence length="179" mass="20081">MAHIQLDPTLPGILGPLALRPQLRKSLSEFTEQLMRGENSLTRGERELIGTYVSALNECFFCEQSHGSLTQHYLQCDHSVIENIKNIHESALISEKLKALLAIAGSVQQSGKQVTTEQVEKAKAEGATDLEINDTVLIASLFCMFNRYVDGLDTWASQDKDSYRRHAPQRAEQGYVRFN</sequence>
<dbReference type="SUPFAM" id="SSF69118">
    <property type="entry name" value="AhpD-like"/>
    <property type="match status" value="1"/>
</dbReference>